<accession>A0A7X6DEE0</accession>
<evidence type="ECO:0000256" key="3">
    <source>
        <dbReference type="ARBA" id="ARBA00022741"/>
    </source>
</evidence>
<gene>
    <name evidence="6" type="ORF">RAMLITH_07445</name>
</gene>
<dbReference type="RefSeq" id="WP_168106756.1">
    <property type="nucleotide sequence ID" value="NZ_VTOX01000002.1"/>
</dbReference>
<evidence type="ECO:0000256" key="2">
    <source>
        <dbReference type="ARBA" id="ARBA00022475"/>
    </source>
</evidence>
<keyword evidence="2" id="KW-1003">Cell membrane</keyword>
<comment type="caution">
    <text evidence="6">The sequence shown here is derived from an EMBL/GenBank/DDBJ whole genome shotgun (WGS) entry which is preliminary data.</text>
</comment>
<dbReference type="CDD" id="cd03219">
    <property type="entry name" value="ABC_Mj1267_LivG_branched"/>
    <property type="match status" value="1"/>
</dbReference>
<dbReference type="InterPro" id="IPR032823">
    <property type="entry name" value="BCA_ABC_TP_C"/>
</dbReference>
<feature type="domain" description="ABC transporter" evidence="5">
    <location>
        <begin position="5"/>
        <end position="238"/>
    </location>
</feature>
<dbReference type="GO" id="GO:0005886">
    <property type="term" value="C:plasma membrane"/>
    <property type="evidence" value="ECO:0007669"/>
    <property type="project" value="TreeGrafter"/>
</dbReference>
<dbReference type="GO" id="GO:0016887">
    <property type="term" value="F:ATP hydrolysis activity"/>
    <property type="evidence" value="ECO:0007669"/>
    <property type="project" value="InterPro"/>
</dbReference>
<dbReference type="InterPro" id="IPR051120">
    <property type="entry name" value="ABC_AA/LPS_Transport"/>
</dbReference>
<dbReference type="EMBL" id="VTOX01000002">
    <property type="protein sequence ID" value="NKE65654.1"/>
    <property type="molecule type" value="Genomic_DNA"/>
</dbReference>
<proteinExistence type="predicted"/>
<dbReference type="InterPro" id="IPR003439">
    <property type="entry name" value="ABC_transporter-like_ATP-bd"/>
</dbReference>
<protein>
    <submittedName>
        <fullName evidence="6">ABC transporter ATP-binding protein</fullName>
    </submittedName>
</protein>
<evidence type="ECO:0000259" key="5">
    <source>
        <dbReference type="PROSITE" id="PS50893"/>
    </source>
</evidence>
<dbReference type="SUPFAM" id="SSF52540">
    <property type="entry name" value="P-loop containing nucleoside triphosphate hydrolases"/>
    <property type="match status" value="1"/>
</dbReference>
<dbReference type="SMART" id="SM00382">
    <property type="entry name" value="AAA"/>
    <property type="match status" value="1"/>
</dbReference>
<dbReference type="AlphaFoldDB" id="A0A7X6DEE0"/>
<dbReference type="Pfam" id="PF00005">
    <property type="entry name" value="ABC_tran"/>
    <property type="match status" value="1"/>
</dbReference>
<dbReference type="Pfam" id="PF12399">
    <property type="entry name" value="BCA_ABC_TP_C"/>
    <property type="match status" value="1"/>
</dbReference>
<name>A0A7X6DEE0_9BURK</name>
<evidence type="ECO:0000256" key="1">
    <source>
        <dbReference type="ARBA" id="ARBA00022448"/>
    </source>
</evidence>
<dbReference type="Gene3D" id="3.40.50.300">
    <property type="entry name" value="P-loop containing nucleotide triphosphate hydrolases"/>
    <property type="match status" value="1"/>
</dbReference>
<organism evidence="6 7">
    <name type="scientific">Ramlibacter lithotrophicus</name>
    <dbReference type="NCBI Taxonomy" id="2606681"/>
    <lineage>
        <taxon>Bacteria</taxon>
        <taxon>Pseudomonadati</taxon>
        <taxon>Pseudomonadota</taxon>
        <taxon>Betaproteobacteria</taxon>
        <taxon>Burkholderiales</taxon>
        <taxon>Comamonadaceae</taxon>
        <taxon>Ramlibacter</taxon>
    </lineage>
</organism>
<keyword evidence="1" id="KW-0813">Transport</keyword>
<dbReference type="PANTHER" id="PTHR45772">
    <property type="entry name" value="CONSERVED COMPONENT OF ABC TRANSPORTER FOR NATURAL AMINO ACIDS-RELATED"/>
    <property type="match status" value="1"/>
</dbReference>
<evidence type="ECO:0000313" key="7">
    <source>
        <dbReference type="Proteomes" id="UP000521868"/>
    </source>
</evidence>
<keyword evidence="4 6" id="KW-0067">ATP-binding</keyword>
<evidence type="ECO:0000256" key="4">
    <source>
        <dbReference type="ARBA" id="ARBA00022840"/>
    </source>
</evidence>
<dbReference type="PROSITE" id="PS00211">
    <property type="entry name" value="ABC_TRANSPORTER_1"/>
    <property type="match status" value="1"/>
</dbReference>
<sequence>MTKELRIQGLQKRFGGLTALNGIDIVVPPRSVLGVIGMNGSGKTTMLNCIGGLYRADAGSIKLDGRELVGLAPERVALLGVGRTFQVPRVFPRLTLLDNLEVPQIPLGRSADEVADQTEHWLREVELFDLRHNYGEELSGGQQKLLELARIMVTRPHLILLDEPFAGVNPRLAQLLITVIRKIPAEHDCSVVLVSHDLTSIYQLSDHIVVMNEGAILSQGDADHVRRDPAVVEAYLGA</sequence>
<dbReference type="Proteomes" id="UP000521868">
    <property type="component" value="Unassembled WGS sequence"/>
</dbReference>
<reference evidence="6 7" key="1">
    <citation type="journal article" date="2020" name="Nature">
        <title>Bacterial chemolithoautotrophy via manganese oxidation.</title>
        <authorList>
            <person name="Yu H."/>
            <person name="Leadbetter J.R."/>
        </authorList>
    </citation>
    <scope>NUCLEOTIDE SEQUENCE [LARGE SCALE GENOMIC DNA]</scope>
    <source>
        <strain evidence="6 7">RBP-1</strain>
    </source>
</reference>
<dbReference type="InterPro" id="IPR027417">
    <property type="entry name" value="P-loop_NTPase"/>
</dbReference>
<keyword evidence="3" id="KW-0547">Nucleotide-binding</keyword>
<evidence type="ECO:0000313" key="6">
    <source>
        <dbReference type="EMBL" id="NKE65654.1"/>
    </source>
</evidence>
<dbReference type="GO" id="GO:0005524">
    <property type="term" value="F:ATP binding"/>
    <property type="evidence" value="ECO:0007669"/>
    <property type="project" value="UniProtKB-KW"/>
</dbReference>
<dbReference type="InterPro" id="IPR003593">
    <property type="entry name" value="AAA+_ATPase"/>
</dbReference>
<keyword evidence="7" id="KW-1185">Reference proteome</keyword>
<dbReference type="PROSITE" id="PS50893">
    <property type="entry name" value="ABC_TRANSPORTER_2"/>
    <property type="match status" value="1"/>
</dbReference>
<keyword evidence="2" id="KW-0472">Membrane</keyword>
<dbReference type="InterPro" id="IPR017871">
    <property type="entry name" value="ABC_transporter-like_CS"/>
</dbReference>